<keyword evidence="1" id="KW-1185">Reference proteome</keyword>
<protein>
    <submittedName>
        <fullName evidence="2">Uncharacterized protein LOC125776705</fullName>
    </submittedName>
</protein>
<dbReference type="Proteomes" id="UP001652620">
    <property type="component" value="Chromosome 2"/>
</dbReference>
<gene>
    <name evidence="2" type="primary">LOC125776705</name>
</gene>
<proteinExistence type="predicted"/>
<reference evidence="1" key="1">
    <citation type="submission" date="2025-05" db="UniProtKB">
        <authorList>
            <consortium name="RefSeq"/>
        </authorList>
    </citation>
    <scope>NUCLEOTIDE SEQUENCE [LARGE SCALE GENOMIC DNA]</scope>
</reference>
<dbReference type="GeneID" id="125776705"/>
<evidence type="ECO:0000313" key="2">
    <source>
        <dbReference type="RefSeq" id="XP_049306201.1"/>
    </source>
</evidence>
<dbReference type="RefSeq" id="XP_049306201.1">
    <property type="nucleotide sequence ID" value="XM_049450244.1"/>
</dbReference>
<sequence>MSSNQLQLLEQTEIKPLRANLSSSGSEFEVELKNNNKMEIDDISNFLVDKIKENKYLLEKSQLPSIKRKKKQAIEICVKEIWQKFGMELSEKNIIKKIANMKCRVKSKIDINKTGNKKIILKTWEAELSSLLFSDSNPSTNKLPVHLFLGSNGDNCTLSVNTLEETSATTTSETKTTVTSAAKQQRKLRCTDSDDQTVYKKSTAILSRYETDETRELNFQKLQRLVLLKQNKVLSAKLQILQEKLVERGLEFRE</sequence>
<accession>A0ABM3JAF7</accession>
<name>A0ABM3JAF7_BACDO</name>
<reference evidence="2" key="2">
    <citation type="submission" date="2025-08" db="UniProtKB">
        <authorList>
            <consortium name="RefSeq"/>
        </authorList>
    </citation>
    <scope>IDENTIFICATION</scope>
    <source>
        <tissue evidence="2">Adult</tissue>
    </source>
</reference>
<organism evidence="1 2">
    <name type="scientific">Bactrocera dorsalis</name>
    <name type="common">Oriental fruit fly</name>
    <name type="synonym">Dacus dorsalis</name>
    <dbReference type="NCBI Taxonomy" id="27457"/>
    <lineage>
        <taxon>Eukaryota</taxon>
        <taxon>Metazoa</taxon>
        <taxon>Ecdysozoa</taxon>
        <taxon>Arthropoda</taxon>
        <taxon>Hexapoda</taxon>
        <taxon>Insecta</taxon>
        <taxon>Pterygota</taxon>
        <taxon>Neoptera</taxon>
        <taxon>Endopterygota</taxon>
        <taxon>Diptera</taxon>
        <taxon>Brachycera</taxon>
        <taxon>Muscomorpha</taxon>
        <taxon>Tephritoidea</taxon>
        <taxon>Tephritidae</taxon>
        <taxon>Bactrocera</taxon>
        <taxon>Bactrocera</taxon>
    </lineage>
</organism>
<evidence type="ECO:0000313" key="1">
    <source>
        <dbReference type="Proteomes" id="UP001652620"/>
    </source>
</evidence>